<organism evidence="1 2">
    <name type="scientific">Syntrophaceticus schinkii</name>
    <dbReference type="NCBI Taxonomy" id="499207"/>
    <lineage>
        <taxon>Bacteria</taxon>
        <taxon>Bacillati</taxon>
        <taxon>Bacillota</taxon>
        <taxon>Clostridia</taxon>
        <taxon>Thermoanaerobacterales</taxon>
        <taxon>Thermoanaerobacterales Family III. Incertae Sedis</taxon>
        <taxon>Syntrophaceticus</taxon>
    </lineage>
</organism>
<name>A0A0B7MJ17_9FIRM</name>
<reference evidence="2" key="1">
    <citation type="submission" date="2015-01" db="EMBL/GenBank/DDBJ databases">
        <authorList>
            <person name="Manzoor Shahid"/>
            <person name="Zubair Saima"/>
        </authorList>
    </citation>
    <scope>NUCLEOTIDE SEQUENCE [LARGE SCALE GENOMIC DNA]</scope>
    <source>
        <strain evidence="2">Sp3</strain>
    </source>
</reference>
<sequence length="461" mass="49378">MKALLIDFGSTFTKVTMVNLDPPGLIGTFRSPTTAQTDLMEGLSRALEAFSPEELKGITLKKACSSAAGGLKIVAIGLVPQLTVKAAREAALGAGARVMAAYAYQLTEYELEEIRNLEPDLLLLAGGTDGGDRKTILENAAMIAESDLSIPVVVAGNKVAAPQVMTLLKNKVSCVVVTGNVMPDIGVLSVEPARQAIRKLYLEEITRAKGLEQIQEEVGLAMPTPLAVMKAGEQLSKVSGEEIVIVDVGGATTDVHSFSDSRPKRGGCILKGLPEPYIKRTVEGDLGMRVSLNSLLEVMTEDALLADIPFAVDAGEIRAYAGRVTRDRGSLALDEREKCFDRTFAVACIREALRRHAGTLTEAYTSDGRFWVQRGKDLTEVDILVGTGGALVFADDPEMIIRAGLRLDGLDGPLTLTPRQPQLLLDHEYAIYAVGLLADSYPEVAEALIQETLVPLGRCEC</sequence>
<protein>
    <submittedName>
        <fullName evidence="1">Protein mutL</fullName>
    </submittedName>
</protein>
<dbReference type="PIRSF" id="PIRSF004729">
    <property type="entry name" value="MutL"/>
    <property type="match status" value="1"/>
</dbReference>
<dbReference type="OrthoDB" id="9769453at2"/>
<dbReference type="Pfam" id="PF13941">
    <property type="entry name" value="MutL"/>
    <property type="match status" value="1"/>
</dbReference>
<dbReference type="Proteomes" id="UP000046155">
    <property type="component" value="Unassembled WGS sequence"/>
</dbReference>
<evidence type="ECO:0000313" key="2">
    <source>
        <dbReference type="Proteomes" id="UP000046155"/>
    </source>
</evidence>
<evidence type="ECO:0000313" key="1">
    <source>
        <dbReference type="EMBL" id="CEO87627.1"/>
    </source>
</evidence>
<dbReference type="InterPro" id="IPR006230">
    <property type="entry name" value="MutL"/>
</dbReference>
<dbReference type="NCBIfam" id="NF040745">
    <property type="entry name" value="accessory_GlmL"/>
    <property type="match status" value="1"/>
</dbReference>
<dbReference type="EMBL" id="CDRZ01000020">
    <property type="protein sequence ID" value="CEO87627.1"/>
    <property type="molecule type" value="Genomic_DNA"/>
</dbReference>
<dbReference type="AlphaFoldDB" id="A0A0B7MJ17"/>
<keyword evidence="2" id="KW-1185">Reference proteome</keyword>
<gene>
    <name evidence="1" type="primary">mutL</name>
    <name evidence="1" type="ORF">SSCH_1160009</name>
</gene>
<proteinExistence type="predicted"/>
<dbReference type="NCBIfam" id="TIGR01319">
    <property type="entry name" value="glmL_fam"/>
    <property type="match status" value="1"/>
</dbReference>
<dbReference type="RefSeq" id="WP_044663969.1">
    <property type="nucleotide sequence ID" value="NZ_CDRZ01000020.1"/>
</dbReference>
<accession>A0A0B7MJ17</accession>